<sequence length="389" mass="44565">MGRLTFLRCVKLRVRSKKGGQDIEQAANTTALSDVVGCSKADKLGQSQQNPHDDPGPRPNTEQGRPFTHDRTQNASPCVTEPPQSPASSTGSRSTLWSSAYEALQQKKPPLVDRYEEIVFKEFEKQDPSATGMQGLVQQHDGQHPNENQINTNPSNRYDRLKIITERGLQRAKDKRIKYTIFGHEFNLRKQADNATQCMLKMKGVIDQAVKVYPEASIAWAGVCVLLPIFRNPHAATEANRNGLSYVISRLEYYVELERLLRVDELKSKLNGEFHRHIVDLYQLIIEFQIETVLQFYRNWVAQLARDATRSNDWEGMILKIQKQEKIIQKELGTLQRFDAIKTLNLIYDEAQQNHEEMKSLMEDVLNVLKNQLDLLKQVVALWSNADIH</sequence>
<gene>
    <name evidence="4" type="ORF">AAL_01456</name>
</gene>
<reference evidence="4 5" key="1">
    <citation type="journal article" date="2016" name="Genome Biol. Evol.">
        <title>Divergent and convergent evolution of fungal pathogenicity.</title>
        <authorList>
            <person name="Shang Y."/>
            <person name="Xiao G."/>
            <person name="Zheng P."/>
            <person name="Cen K."/>
            <person name="Zhan S."/>
            <person name="Wang C."/>
        </authorList>
    </citation>
    <scope>NUCLEOTIDE SEQUENCE [LARGE SCALE GENOMIC DNA]</scope>
    <source>
        <strain evidence="4 5">RCEF 2490</strain>
    </source>
</reference>
<dbReference type="AlphaFoldDB" id="A0A166U6P5"/>
<keyword evidence="5" id="KW-1185">Reference proteome</keyword>
<protein>
    <recommendedName>
        <fullName evidence="3">NWD NACHT-NTPase N-terminal domain-containing protein</fullName>
    </recommendedName>
</protein>
<name>A0A166U6P5_9HYPO</name>
<evidence type="ECO:0000313" key="5">
    <source>
        <dbReference type="Proteomes" id="UP000078544"/>
    </source>
</evidence>
<evidence type="ECO:0000256" key="2">
    <source>
        <dbReference type="SAM" id="MobiDB-lite"/>
    </source>
</evidence>
<feature type="region of interest" description="Disordered" evidence="2">
    <location>
        <begin position="38"/>
        <end position="94"/>
    </location>
</feature>
<dbReference type="InterPro" id="IPR031359">
    <property type="entry name" value="NACHT_N"/>
</dbReference>
<evidence type="ECO:0000256" key="1">
    <source>
        <dbReference type="SAM" id="Coils"/>
    </source>
</evidence>
<dbReference type="EMBL" id="AZGY01000002">
    <property type="protein sequence ID" value="OAA32124.1"/>
    <property type="molecule type" value="Genomic_DNA"/>
</dbReference>
<evidence type="ECO:0000259" key="3">
    <source>
        <dbReference type="Pfam" id="PF17100"/>
    </source>
</evidence>
<comment type="caution">
    <text evidence="4">The sequence shown here is derived from an EMBL/GenBank/DDBJ whole genome shotgun (WGS) entry which is preliminary data.</text>
</comment>
<feature type="coiled-coil region" evidence="1">
    <location>
        <begin position="341"/>
        <end position="368"/>
    </location>
</feature>
<organism evidence="4 5">
    <name type="scientific">Moelleriella libera RCEF 2490</name>
    <dbReference type="NCBI Taxonomy" id="1081109"/>
    <lineage>
        <taxon>Eukaryota</taxon>
        <taxon>Fungi</taxon>
        <taxon>Dikarya</taxon>
        <taxon>Ascomycota</taxon>
        <taxon>Pezizomycotina</taxon>
        <taxon>Sordariomycetes</taxon>
        <taxon>Hypocreomycetidae</taxon>
        <taxon>Hypocreales</taxon>
        <taxon>Clavicipitaceae</taxon>
        <taxon>Moelleriella</taxon>
    </lineage>
</organism>
<accession>A0A166U6P5</accession>
<evidence type="ECO:0000313" key="4">
    <source>
        <dbReference type="EMBL" id="OAA32124.1"/>
    </source>
</evidence>
<dbReference type="Pfam" id="PF17100">
    <property type="entry name" value="NACHT_N"/>
    <property type="match status" value="1"/>
</dbReference>
<feature type="compositionally biased region" description="Polar residues" evidence="2">
    <location>
        <begin position="145"/>
        <end position="155"/>
    </location>
</feature>
<proteinExistence type="predicted"/>
<dbReference type="OrthoDB" id="163438at2759"/>
<feature type="domain" description="NWD NACHT-NTPase N-terminal" evidence="3">
    <location>
        <begin position="95"/>
        <end position="330"/>
    </location>
</feature>
<keyword evidence="1" id="KW-0175">Coiled coil</keyword>
<dbReference type="STRING" id="1081109.A0A166U6P5"/>
<feature type="region of interest" description="Disordered" evidence="2">
    <location>
        <begin position="136"/>
        <end position="155"/>
    </location>
</feature>
<dbReference type="Proteomes" id="UP000078544">
    <property type="component" value="Unassembled WGS sequence"/>
</dbReference>